<dbReference type="GO" id="GO:0008745">
    <property type="term" value="F:N-acetylmuramoyl-L-alanine amidase activity"/>
    <property type="evidence" value="ECO:0007669"/>
    <property type="project" value="UniProtKB-EC"/>
</dbReference>
<feature type="region of interest" description="Disordered" evidence="6">
    <location>
        <begin position="356"/>
        <end position="383"/>
    </location>
</feature>
<dbReference type="InterPro" id="IPR002477">
    <property type="entry name" value="Peptidoglycan-bd-like"/>
</dbReference>
<evidence type="ECO:0000259" key="7">
    <source>
        <dbReference type="SMART" id="SM00644"/>
    </source>
</evidence>
<dbReference type="Gene3D" id="1.10.101.10">
    <property type="entry name" value="PGBD-like superfamily/PGBD"/>
    <property type="match status" value="1"/>
</dbReference>
<dbReference type="AlphaFoldDB" id="Q2T6X5"/>
<dbReference type="Pfam" id="PF01471">
    <property type="entry name" value="PG_binding_1"/>
    <property type="match status" value="1"/>
</dbReference>
<evidence type="ECO:0000256" key="1">
    <source>
        <dbReference type="ARBA" id="ARBA00001561"/>
    </source>
</evidence>
<evidence type="ECO:0000256" key="5">
    <source>
        <dbReference type="ARBA" id="ARBA00023316"/>
    </source>
</evidence>
<name>Q2T6X5_BURTA</name>
<feature type="compositionally biased region" description="Basic residues" evidence="6">
    <location>
        <begin position="27"/>
        <end position="41"/>
    </location>
</feature>
<dbReference type="KEGG" id="bte:BTH_II0877"/>
<dbReference type="SMART" id="SM00644">
    <property type="entry name" value="Ami_2"/>
    <property type="match status" value="1"/>
</dbReference>
<protein>
    <recommendedName>
        <fullName evidence="3">N-acetylmuramoyl-L-alanine amidase</fullName>
        <ecNumber evidence="3">3.5.1.28</ecNumber>
    </recommendedName>
</protein>
<comment type="similarity">
    <text evidence="2">Belongs to the N-acetylmuramoyl-L-alanine amidase 2 family.</text>
</comment>
<dbReference type="EMBL" id="CP000085">
    <property type="protein sequence ID" value="ABC34612.1"/>
    <property type="molecule type" value="Genomic_DNA"/>
</dbReference>
<dbReference type="InterPro" id="IPR051206">
    <property type="entry name" value="NAMLAA_amidase_2"/>
</dbReference>
<dbReference type="Proteomes" id="UP000001930">
    <property type="component" value="Chromosome II"/>
</dbReference>
<dbReference type="SUPFAM" id="SSF47090">
    <property type="entry name" value="PGBD-like"/>
    <property type="match status" value="1"/>
</dbReference>
<feature type="domain" description="N-acetylmuramoyl-L-alanine amidase" evidence="7">
    <location>
        <begin position="103"/>
        <end position="254"/>
    </location>
</feature>
<dbReference type="GO" id="GO:0009254">
    <property type="term" value="P:peptidoglycan turnover"/>
    <property type="evidence" value="ECO:0007669"/>
    <property type="project" value="TreeGrafter"/>
</dbReference>
<dbReference type="InterPro" id="IPR002502">
    <property type="entry name" value="Amidase_domain"/>
</dbReference>
<evidence type="ECO:0000313" key="9">
    <source>
        <dbReference type="Proteomes" id="UP000001930"/>
    </source>
</evidence>
<dbReference type="Pfam" id="PF01510">
    <property type="entry name" value="Amidase_2"/>
    <property type="match status" value="1"/>
</dbReference>
<keyword evidence="4" id="KW-0378">Hydrolase</keyword>
<dbReference type="PANTHER" id="PTHR30417">
    <property type="entry name" value="N-ACETYLMURAMOYL-L-ALANINE AMIDASE AMID"/>
    <property type="match status" value="1"/>
</dbReference>
<evidence type="ECO:0000256" key="3">
    <source>
        <dbReference type="ARBA" id="ARBA00011901"/>
    </source>
</evidence>
<keyword evidence="9" id="KW-1185">Reference proteome</keyword>
<sequence>MIDRTIGATAAEAVLSAHASRCESRSSRHRDRAGRSPKRNCRMSQSSQTRRGGVANAKRRRFVARASLCTACLLASPYAAYAADGDPRAASGARAAHDVVVDTTIASPNQDSRVRTLVLHYTAQTLARSVALLTDPMRPVSAHYLVPDAADEGKRFRVFALVPESNRAWHAGVSYWQGERLLNASSIGVEIVNSGFPDADEDAPLMRRRWSPFPDAQMAVVGRLAADIVARHAIPPQKVVGHSDIAPGRKLDPGPLFPWRTLYEQYGVGAWPDAIAVEYYRAYRPFRGDIAELQAKLLAYGYDTPQTGVLDTRTTNVIAAFQMHFRPARYDGVPDVETVAILDALLDKYIERDKRPARGEEAATRERNDRTPAPEAAGAKPLV</sequence>
<dbReference type="CDD" id="cd06583">
    <property type="entry name" value="PGRP"/>
    <property type="match status" value="1"/>
</dbReference>
<proteinExistence type="inferred from homology"/>
<dbReference type="InterPro" id="IPR036365">
    <property type="entry name" value="PGBD-like_sf"/>
</dbReference>
<dbReference type="GO" id="GO:0071555">
    <property type="term" value="P:cell wall organization"/>
    <property type="evidence" value="ECO:0007669"/>
    <property type="project" value="UniProtKB-KW"/>
</dbReference>
<dbReference type="Gene3D" id="3.40.80.10">
    <property type="entry name" value="Peptidoglycan recognition protein-like"/>
    <property type="match status" value="1"/>
</dbReference>
<feature type="compositionally biased region" description="Basic and acidic residues" evidence="6">
    <location>
        <begin position="356"/>
        <end position="372"/>
    </location>
</feature>
<dbReference type="SMR" id="Q2T6X5"/>
<evidence type="ECO:0000256" key="2">
    <source>
        <dbReference type="ARBA" id="ARBA00007553"/>
    </source>
</evidence>
<organism evidence="8 9">
    <name type="scientific">Burkholderia thailandensis (strain ATCC 700388 / DSM 13276 / CCUG 48851 / CIP 106301 / E264)</name>
    <dbReference type="NCBI Taxonomy" id="271848"/>
    <lineage>
        <taxon>Bacteria</taxon>
        <taxon>Pseudomonadati</taxon>
        <taxon>Pseudomonadota</taxon>
        <taxon>Betaproteobacteria</taxon>
        <taxon>Burkholderiales</taxon>
        <taxon>Burkholderiaceae</taxon>
        <taxon>Burkholderia</taxon>
        <taxon>pseudomallei group</taxon>
    </lineage>
</organism>
<evidence type="ECO:0000256" key="4">
    <source>
        <dbReference type="ARBA" id="ARBA00022801"/>
    </source>
</evidence>
<keyword evidence="5" id="KW-0961">Cell wall biogenesis/degradation</keyword>
<dbReference type="FunFam" id="3.40.80.10:FF:000003">
    <property type="entry name" value="N-acetylmuramoyl-L-alanine amidase"/>
    <property type="match status" value="1"/>
</dbReference>
<dbReference type="HOGENOM" id="CLU_049290_2_0_4"/>
<gene>
    <name evidence="8" type="ordered locus">BTH_II0877</name>
</gene>
<dbReference type="EC" id="3.5.1.28" evidence="3"/>
<reference evidence="8 9" key="1">
    <citation type="journal article" date="2005" name="BMC Genomics">
        <title>Bacterial genome adaptation to niches: divergence of the potential virulence genes in three Burkholderia species of different survival strategies.</title>
        <authorList>
            <person name="Kim H.S."/>
            <person name="Schell M.A."/>
            <person name="Yu Y."/>
            <person name="Ulrich R.L."/>
            <person name="Sarria S.H."/>
            <person name="Nierman W.C."/>
            <person name="DeShazer D."/>
        </authorList>
    </citation>
    <scope>NUCLEOTIDE SEQUENCE [LARGE SCALE GENOMIC DNA]</scope>
    <source>
        <strain evidence="9">ATCC 700388 / DSM 13276 / CCUG 48851 / CIP 106301 / E264</strain>
    </source>
</reference>
<evidence type="ECO:0000313" key="8">
    <source>
        <dbReference type="EMBL" id="ABC34612.1"/>
    </source>
</evidence>
<dbReference type="SUPFAM" id="SSF55846">
    <property type="entry name" value="N-acetylmuramoyl-L-alanine amidase-like"/>
    <property type="match status" value="1"/>
</dbReference>
<feature type="region of interest" description="Disordered" evidence="6">
    <location>
        <begin position="21"/>
        <end position="56"/>
    </location>
</feature>
<comment type="catalytic activity">
    <reaction evidence="1">
        <text>Hydrolyzes the link between N-acetylmuramoyl residues and L-amino acid residues in certain cell-wall glycopeptides.</text>
        <dbReference type="EC" id="3.5.1.28"/>
    </reaction>
</comment>
<dbReference type="InterPro" id="IPR036505">
    <property type="entry name" value="Amidase/PGRP_sf"/>
</dbReference>
<dbReference type="InterPro" id="IPR036366">
    <property type="entry name" value="PGBDSf"/>
</dbReference>
<accession>Q2T6X5</accession>
<dbReference type="GO" id="GO:0009253">
    <property type="term" value="P:peptidoglycan catabolic process"/>
    <property type="evidence" value="ECO:0007669"/>
    <property type="project" value="InterPro"/>
</dbReference>
<dbReference type="PANTHER" id="PTHR30417:SF1">
    <property type="entry name" value="N-ACETYLMURAMOYL-L-ALANINE AMIDASE AMID"/>
    <property type="match status" value="1"/>
</dbReference>
<evidence type="ECO:0000256" key="6">
    <source>
        <dbReference type="SAM" id="MobiDB-lite"/>
    </source>
</evidence>
<dbReference type="GO" id="GO:0019867">
    <property type="term" value="C:outer membrane"/>
    <property type="evidence" value="ECO:0007669"/>
    <property type="project" value="TreeGrafter"/>
</dbReference>